<dbReference type="AlphaFoldDB" id="A0AAN7T9F9"/>
<dbReference type="EMBL" id="JAVRRL010000122">
    <property type="protein sequence ID" value="KAK5107419.1"/>
    <property type="molecule type" value="Genomic_DNA"/>
</dbReference>
<accession>A0AAN7T9F9</accession>
<gene>
    <name evidence="2" type="ORF">LTR62_001280</name>
</gene>
<evidence type="ECO:0000313" key="2">
    <source>
        <dbReference type="EMBL" id="KAK5107419.1"/>
    </source>
</evidence>
<evidence type="ECO:0000259" key="1">
    <source>
        <dbReference type="Pfam" id="PF06985"/>
    </source>
</evidence>
<comment type="caution">
    <text evidence="2">The sequence shown here is derived from an EMBL/GenBank/DDBJ whole genome shotgun (WGS) entry which is preliminary data.</text>
</comment>
<dbReference type="PANTHER" id="PTHR24148">
    <property type="entry name" value="ANKYRIN REPEAT DOMAIN-CONTAINING PROTEIN 39 HOMOLOG-RELATED"/>
    <property type="match status" value="1"/>
</dbReference>
<proteinExistence type="predicted"/>
<dbReference type="InterPro" id="IPR010730">
    <property type="entry name" value="HET"/>
</dbReference>
<protein>
    <recommendedName>
        <fullName evidence="1">Heterokaryon incompatibility domain-containing protein</fullName>
    </recommendedName>
</protein>
<dbReference type="InterPro" id="IPR052895">
    <property type="entry name" value="HetReg/Transcr_Mod"/>
</dbReference>
<evidence type="ECO:0000313" key="3">
    <source>
        <dbReference type="Proteomes" id="UP001310890"/>
    </source>
</evidence>
<dbReference type="PANTHER" id="PTHR24148:SF64">
    <property type="entry name" value="HETEROKARYON INCOMPATIBILITY DOMAIN-CONTAINING PROTEIN"/>
    <property type="match status" value="1"/>
</dbReference>
<sequence>MQVARLPHEDLSSPLGGLEPQEIRVLVLKPEIGGAPVYASVESVKLQPRPGPSTSSRSGYFHRSQEYSEGTTPSAIEITNTKFVVVGSMLYPVPLDYSGDGSEFTLNTSNDSASTQDYEAISYVWGAPVYSQQITIEDHGLLRITQSLYDALQRLRYADRVRRLWADAICINQADLDERSAQVSIMDQVYQQARAVPVWLGPAEESDALAFAAMALYLTDARGDDAERIWHRLDATLRNDPHCPRCFERFELVDNLAAEALLAIARVLQRSWFTRLWVVQETATSAYLRDHATVYCSSHHISYLDLRDAARMIQSDAAPRGMLRVAAPVPGDMLKQVVDLWSDIHSLSDWYADIEERAPNYLLRTLSAMSLRTCSNPSDRVYAVRALLNLQHEPSLMPDYSLAPEELYRRLVVVLLKTFLQQSESDVDQPWALLALAGTTGSTTGRAEGWPSWVVDLNALTVRSRCCIELYTSNVWLEIPQFLPAPHWFDKSTLVQGAALKTRALCFATVKDIFKDTEYPVLSETHSDRISKAELTIFRSWYVRCLQCIGKPALADEEVIAHSTTFLACGTQLAHLPREMEEIEEAIDYSGGWLTPETWPEDPNEVREHFMLLSATANGPPDKSRLLARITVDANQGAEDYCWVPPAAKPGDQVSIVAGATFPFVLRALPNGGFRLVGDAYLANTTLKQALGGGGKSRWEEDIYEDINHPATDDWDAEDGVMQESIGNMGSVMLL</sequence>
<organism evidence="2 3">
    <name type="scientific">Meristemomyces frigidus</name>
    <dbReference type="NCBI Taxonomy" id="1508187"/>
    <lineage>
        <taxon>Eukaryota</taxon>
        <taxon>Fungi</taxon>
        <taxon>Dikarya</taxon>
        <taxon>Ascomycota</taxon>
        <taxon>Pezizomycotina</taxon>
        <taxon>Dothideomycetes</taxon>
        <taxon>Dothideomycetidae</taxon>
        <taxon>Mycosphaerellales</taxon>
        <taxon>Teratosphaeriaceae</taxon>
        <taxon>Meristemomyces</taxon>
    </lineage>
</organism>
<dbReference type="Proteomes" id="UP001310890">
    <property type="component" value="Unassembled WGS sequence"/>
</dbReference>
<feature type="domain" description="Heterokaryon incompatibility" evidence="1">
    <location>
        <begin position="118"/>
        <end position="281"/>
    </location>
</feature>
<name>A0AAN7T9F9_9PEZI</name>
<reference evidence="2" key="1">
    <citation type="submission" date="2023-08" db="EMBL/GenBank/DDBJ databases">
        <title>Black Yeasts Isolated from many extreme environments.</title>
        <authorList>
            <person name="Coleine C."/>
            <person name="Stajich J.E."/>
            <person name="Selbmann L."/>
        </authorList>
    </citation>
    <scope>NUCLEOTIDE SEQUENCE</scope>
    <source>
        <strain evidence="2">CCFEE 5401</strain>
    </source>
</reference>
<dbReference type="Pfam" id="PF06985">
    <property type="entry name" value="HET"/>
    <property type="match status" value="1"/>
</dbReference>